<reference evidence="2" key="3">
    <citation type="journal article" date="2017" name="Nature">
        <title>Genome sequence of the progenitor of the wheat D genome Aegilops tauschii.</title>
        <authorList>
            <person name="Luo M.C."/>
            <person name="Gu Y.Q."/>
            <person name="Puiu D."/>
            <person name="Wang H."/>
            <person name="Twardziok S.O."/>
            <person name="Deal K.R."/>
            <person name="Huo N."/>
            <person name="Zhu T."/>
            <person name="Wang L."/>
            <person name="Wang Y."/>
            <person name="McGuire P.E."/>
            <person name="Liu S."/>
            <person name="Long H."/>
            <person name="Ramasamy R.K."/>
            <person name="Rodriguez J.C."/>
            <person name="Van S.L."/>
            <person name="Yuan L."/>
            <person name="Wang Z."/>
            <person name="Xia Z."/>
            <person name="Xiao L."/>
            <person name="Anderson O.D."/>
            <person name="Ouyang S."/>
            <person name="Liang Y."/>
            <person name="Zimin A.V."/>
            <person name="Pertea G."/>
            <person name="Qi P."/>
            <person name="Bennetzen J.L."/>
            <person name="Dai X."/>
            <person name="Dawson M.W."/>
            <person name="Muller H.G."/>
            <person name="Kugler K."/>
            <person name="Rivarola-Duarte L."/>
            <person name="Spannagl M."/>
            <person name="Mayer K.F.X."/>
            <person name="Lu F.H."/>
            <person name="Bevan M.W."/>
            <person name="Leroy P."/>
            <person name="Li P."/>
            <person name="You F.M."/>
            <person name="Sun Q."/>
            <person name="Liu Z."/>
            <person name="Lyons E."/>
            <person name="Wicker T."/>
            <person name="Salzberg S.L."/>
            <person name="Devos K.M."/>
            <person name="Dvorak J."/>
        </authorList>
    </citation>
    <scope>NUCLEOTIDE SEQUENCE [LARGE SCALE GENOMIC DNA]</scope>
    <source>
        <strain evidence="2">cv. AL8/78</strain>
    </source>
</reference>
<accession>A0A453PXL1</accession>
<evidence type="ECO:0000256" key="1">
    <source>
        <dbReference type="SAM" id="MobiDB-lite"/>
    </source>
</evidence>
<evidence type="ECO:0000313" key="2">
    <source>
        <dbReference type="EnsemblPlants" id="AET6Gv20899800.1"/>
    </source>
</evidence>
<reference evidence="3" key="2">
    <citation type="journal article" date="2017" name="Nat. Plants">
        <title>The Aegilops tauschii genome reveals multiple impacts of transposons.</title>
        <authorList>
            <person name="Zhao G."/>
            <person name="Zou C."/>
            <person name="Li K."/>
            <person name="Wang K."/>
            <person name="Li T."/>
            <person name="Gao L."/>
            <person name="Zhang X."/>
            <person name="Wang H."/>
            <person name="Yang Z."/>
            <person name="Liu X."/>
            <person name="Jiang W."/>
            <person name="Mao L."/>
            <person name="Kong X."/>
            <person name="Jiao Y."/>
            <person name="Jia J."/>
        </authorList>
    </citation>
    <scope>NUCLEOTIDE SEQUENCE [LARGE SCALE GENOMIC DNA]</scope>
    <source>
        <strain evidence="3">cv. AL8/78</strain>
    </source>
</reference>
<feature type="region of interest" description="Disordered" evidence="1">
    <location>
        <begin position="1"/>
        <end position="32"/>
    </location>
</feature>
<reference evidence="2" key="4">
    <citation type="submission" date="2019-03" db="UniProtKB">
        <authorList>
            <consortium name="EnsemblPlants"/>
        </authorList>
    </citation>
    <scope>IDENTIFICATION</scope>
</reference>
<keyword evidence="3" id="KW-1185">Reference proteome</keyword>
<dbReference type="AlphaFoldDB" id="A0A453PXL1"/>
<feature type="compositionally biased region" description="Pro residues" evidence="1">
    <location>
        <begin position="20"/>
        <end position="32"/>
    </location>
</feature>
<organism evidence="2 3">
    <name type="scientific">Aegilops tauschii subsp. strangulata</name>
    <name type="common">Goatgrass</name>
    <dbReference type="NCBI Taxonomy" id="200361"/>
    <lineage>
        <taxon>Eukaryota</taxon>
        <taxon>Viridiplantae</taxon>
        <taxon>Streptophyta</taxon>
        <taxon>Embryophyta</taxon>
        <taxon>Tracheophyta</taxon>
        <taxon>Spermatophyta</taxon>
        <taxon>Magnoliopsida</taxon>
        <taxon>Liliopsida</taxon>
        <taxon>Poales</taxon>
        <taxon>Poaceae</taxon>
        <taxon>BOP clade</taxon>
        <taxon>Pooideae</taxon>
        <taxon>Triticodae</taxon>
        <taxon>Triticeae</taxon>
        <taxon>Triticinae</taxon>
        <taxon>Aegilops</taxon>
    </lineage>
</organism>
<dbReference type="EnsemblPlants" id="AET6Gv20899800.1">
    <property type="protein sequence ID" value="AET6Gv20899800.1"/>
    <property type="gene ID" value="AET6Gv20899800"/>
</dbReference>
<evidence type="ECO:0000313" key="3">
    <source>
        <dbReference type="Proteomes" id="UP000015105"/>
    </source>
</evidence>
<reference evidence="2" key="5">
    <citation type="journal article" date="2021" name="G3 (Bethesda)">
        <title>Aegilops tauschii genome assembly Aet v5.0 features greater sequence contiguity and improved annotation.</title>
        <authorList>
            <person name="Wang L."/>
            <person name="Zhu T."/>
            <person name="Rodriguez J.C."/>
            <person name="Deal K.R."/>
            <person name="Dubcovsky J."/>
            <person name="McGuire P.E."/>
            <person name="Lux T."/>
            <person name="Spannagl M."/>
            <person name="Mayer K.F.X."/>
            <person name="Baldrich P."/>
            <person name="Meyers B.C."/>
            <person name="Huo N."/>
            <person name="Gu Y.Q."/>
            <person name="Zhou H."/>
            <person name="Devos K.M."/>
            <person name="Bennetzen J.L."/>
            <person name="Unver T."/>
            <person name="Budak H."/>
            <person name="Gulick P.J."/>
            <person name="Galiba G."/>
            <person name="Kalapos B."/>
            <person name="Nelson D.R."/>
            <person name="Li P."/>
            <person name="You F.M."/>
            <person name="Luo M.C."/>
            <person name="Dvorak J."/>
        </authorList>
    </citation>
    <scope>NUCLEOTIDE SEQUENCE [LARGE SCALE GENOMIC DNA]</scope>
    <source>
        <strain evidence="2">cv. AL8/78</strain>
    </source>
</reference>
<feature type="compositionally biased region" description="Polar residues" evidence="1">
    <location>
        <begin position="1"/>
        <end position="19"/>
    </location>
</feature>
<dbReference type="Proteomes" id="UP000015105">
    <property type="component" value="Chromosome 6D"/>
</dbReference>
<proteinExistence type="predicted"/>
<protein>
    <submittedName>
        <fullName evidence="2">Uncharacterized protein</fullName>
    </submittedName>
</protein>
<dbReference type="Gramene" id="AET6Gv20899800.1">
    <property type="protein sequence ID" value="AET6Gv20899800.1"/>
    <property type="gene ID" value="AET6Gv20899800"/>
</dbReference>
<sequence length="159" mass="16617">MSQRIGPMESTTTAARNQQGPPPAAALMHPPPQSSVRCDALVVLHRHPDATCSARSAAVKCTGLQWSTTGGCNGATRGVVELRRGCNEARRSCNEARMGSLKLVRGCNGAPASWPLHRSSGGVGDRCIAAPAVDDRCTAAPAASTTAASQLRRHRCPLH</sequence>
<reference evidence="3" key="1">
    <citation type="journal article" date="2014" name="Science">
        <title>Ancient hybridizations among the ancestral genomes of bread wheat.</title>
        <authorList>
            <consortium name="International Wheat Genome Sequencing Consortium,"/>
            <person name="Marcussen T."/>
            <person name="Sandve S.R."/>
            <person name="Heier L."/>
            <person name="Spannagl M."/>
            <person name="Pfeifer M."/>
            <person name="Jakobsen K.S."/>
            <person name="Wulff B.B."/>
            <person name="Steuernagel B."/>
            <person name="Mayer K.F."/>
            <person name="Olsen O.A."/>
        </authorList>
    </citation>
    <scope>NUCLEOTIDE SEQUENCE [LARGE SCALE GENOMIC DNA]</scope>
    <source>
        <strain evidence="3">cv. AL8/78</strain>
    </source>
</reference>
<name>A0A453PXL1_AEGTS</name>